<evidence type="ECO:0000313" key="2">
    <source>
        <dbReference type="EMBL" id="MCB7388151.1"/>
    </source>
</evidence>
<keyword evidence="3" id="KW-1185">Reference proteome</keyword>
<comment type="caution">
    <text evidence="2">The sequence shown here is derived from an EMBL/GenBank/DDBJ whole genome shotgun (WGS) entry which is preliminary data.</text>
</comment>
<dbReference type="RefSeq" id="WP_066730608.1">
    <property type="nucleotide sequence ID" value="NZ_JAJCIQ010000009.1"/>
</dbReference>
<feature type="transmembrane region" description="Helical" evidence="1">
    <location>
        <begin position="116"/>
        <end position="136"/>
    </location>
</feature>
<evidence type="ECO:0000256" key="1">
    <source>
        <dbReference type="SAM" id="Phobius"/>
    </source>
</evidence>
<name>A0ABS8DID2_9FIRM</name>
<feature type="transmembrane region" description="Helical" evidence="1">
    <location>
        <begin position="12"/>
        <end position="34"/>
    </location>
</feature>
<gene>
    <name evidence="2" type="ORF">LIZ65_12730</name>
</gene>
<keyword evidence="1" id="KW-0812">Transmembrane</keyword>
<dbReference type="Proteomes" id="UP001299546">
    <property type="component" value="Unassembled WGS sequence"/>
</dbReference>
<dbReference type="Pfam" id="PF11188">
    <property type="entry name" value="DUF2975"/>
    <property type="match status" value="1"/>
</dbReference>
<keyword evidence="1" id="KW-0472">Membrane</keyword>
<dbReference type="EMBL" id="JAJCIS010000009">
    <property type="protein sequence ID" value="MCB7388151.1"/>
    <property type="molecule type" value="Genomic_DNA"/>
</dbReference>
<evidence type="ECO:0000313" key="3">
    <source>
        <dbReference type="Proteomes" id="UP001299546"/>
    </source>
</evidence>
<keyword evidence="1" id="KW-1133">Transmembrane helix</keyword>
<organism evidence="2 3">
    <name type="scientific">Bariatricus massiliensis</name>
    <dbReference type="NCBI Taxonomy" id="1745713"/>
    <lineage>
        <taxon>Bacteria</taxon>
        <taxon>Bacillati</taxon>
        <taxon>Bacillota</taxon>
        <taxon>Clostridia</taxon>
        <taxon>Lachnospirales</taxon>
        <taxon>Lachnospiraceae</taxon>
        <taxon>Bariatricus</taxon>
    </lineage>
</organism>
<sequence length="150" mass="17344">MEYEKIKKFTKVFLDIMFYSGIVVLITVPIWLKWAGNHYSKAIGEYYISMLLIFAASGICGILIINELRKMMRTVVQKNCFVRENIRSLRRMGKESLCISAFFIIKVFFIPTPATMIIVLVFFIAALFSVVLSCVFQEAVNYKEENELTI</sequence>
<feature type="transmembrane region" description="Helical" evidence="1">
    <location>
        <begin position="46"/>
        <end position="65"/>
    </location>
</feature>
<protein>
    <submittedName>
        <fullName evidence="2">DUF2975 domain-containing protein</fullName>
    </submittedName>
</protein>
<feature type="transmembrane region" description="Helical" evidence="1">
    <location>
        <begin position="92"/>
        <end position="110"/>
    </location>
</feature>
<accession>A0ABS8DID2</accession>
<dbReference type="InterPro" id="IPR021354">
    <property type="entry name" value="DUF2975"/>
</dbReference>
<proteinExistence type="predicted"/>
<reference evidence="2 3" key="1">
    <citation type="submission" date="2021-10" db="EMBL/GenBank/DDBJ databases">
        <title>Collection of gut derived symbiotic bacterial strains cultured from healthy donors.</title>
        <authorList>
            <person name="Lin H."/>
            <person name="Littmann E."/>
            <person name="Kohout C."/>
            <person name="Pamer E.G."/>
        </authorList>
    </citation>
    <scope>NUCLEOTIDE SEQUENCE [LARGE SCALE GENOMIC DNA]</scope>
    <source>
        <strain evidence="2 3">DFI.1.165</strain>
    </source>
</reference>